<dbReference type="SUPFAM" id="SSF141868">
    <property type="entry name" value="EAL domain-like"/>
    <property type="match status" value="1"/>
</dbReference>
<accession>W0ADI8</accession>
<dbReference type="Gene3D" id="3.30.70.270">
    <property type="match status" value="1"/>
</dbReference>
<proteinExistence type="predicted"/>
<dbReference type="PANTHER" id="PTHR33121:SF79">
    <property type="entry name" value="CYCLIC DI-GMP PHOSPHODIESTERASE PDED-RELATED"/>
    <property type="match status" value="1"/>
</dbReference>
<dbReference type="KEGG" id="ssan:NX02_10140"/>
<dbReference type="PATRIC" id="fig|1123269.5.peg.1966"/>
<evidence type="ECO:0000313" key="3">
    <source>
        <dbReference type="EMBL" id="AHE53745.1"/>
    </source>
</evidence>
<dbReference type="STRING" id="1123269.NX02_10140"/>
<dbReference type="Pfam" id="PF00563">
    <property type="entry name" value="EAL"/>
    <property type="match status" value="1"/>
</dbReference>
<dbReference type="SMART" id="SM00267">
    <property type="entry name" value="GGDEF"/>
    <property type="match status" value="1"/>
</dbReference>
<feature type="domain" description="EAL" evidence="1">
    <location>
        <begin position="274"/>
        <end position="527"/>
    </location>
</feature>
<evidence type="ECO:0000259" key="1">
    <source>
        <dbReference type="PROSITE" id="PS50883"/>
    </source>
</evidence>
<evidence type="ECO:0000259" key="2">
    <source>
        <dbReference type="PROSITE" id="PS50887"/>
    </source>
</evidence>
<organism evidence="3 4">
    <name type="scientific">Sphingomonas sanxanigenens DSM 19645 = NX02</name>
    <dbReference type="NCBI Taxonomy" id="1123269"/>
    <lineage>
        <taxon>Bacteria</taxon>
        <taxon>Pseudomonadati</taxon>
        <taxon>Pseudomonadota</taxon>
        <taxon>Alphaproteobacteria</taxon>
        <taxon>Sphingomonadales</taxon>
        <taxon>Sphingomonadaceae</taxon>
        <taxon>Sphingomonas</taxon>
    </lineage>
</organism>
<dbReference type="InterPro" id="IPR000160">
    <property type="entry name" value="GGDEF_dom"/>
</dbReference>
<gene>
    <name evidence="3" type="ORF">NX02_10140</name>
</gene>
<dbReference type="HOGENOM" id="CLU_000445_70_50_5"/>
<protein>
    <recommendedName>
        <fullName evidence="5">EAL domain-containing protein</fullName>
    </recommendedName>
</protein>
<reference evidence="3 4" key="1">
    <citation type="submission" date="2013-07" db="EMBL/GenBank/DDBJ databases">
        <title>Completed genome of Sphingomonas sanxanigenens NX02.</title>
        <authorList>
            <person name="Ma T."/>
            <person name="Huang H."/>
            <person name="Wu M."/>
            <person name="Li X."/>
            <person name="Li G."/>
        </authorList>
    </citation>
    <scope>NUCLEOTIDE SEQUENCE [LARGE SCALE GENOMIC DNA]</scope>
    <source>
        <strain evidence="3 4">NX02</strain>
    </source>
</reference>
<dbReference type="PANTHER" id="PTHR33121">
    <property type="entry name" value="CYCLIC DI-GMP PHOSPHODIESTERASE PDEF"/>
    <property type="match status" value="1"/>
</dbReference>
<sequence length="527" mass="56113">MPARSGDTLDRQFLASGATVALVDGRGVFEAGLTAVKALAGVVEADGGALLLLIDDVDLDALDRVFAAGATHYLHEPFDALELTRMLGFAARHVGRLRHGARGGAGRRHPENGLPDIAFVRRWLDRRIADRTQTSVLFVAPNRFEVVATVHGAEIAERLNAMIADRICQVVQRRGIVAHLEGADYVVLIDPEPSLERTKLLALEITEAVVKPFVVDDVPMVFGCHVGGTHVEPGDDGGLNVLRRAGIALAAARLEQSGSVRMLSGAQAVAVTRETRLGTDLSRAIDRDEVEVLFQPQVDLATCAIVGVEALARWRHPEHGELGASTLFASAERAGFLLPLSVHVQAKAMRLAAGWRAPLDRLRLSVNVTSADIARPAFATGLLAMAADAGFPANRLTAEVTESGLIKDLPAAATALAVLREAGCRIAIDDFGTGYASLGYVKALPLDYLKIDKLLIDDIARVERDHLLVRGIIGMAQALGLTVVAEGVEDEAQRALLAAEGCDLYQGFLCSEPVNPAALKALLDRNG</sequence>
<evidence type="ECO:0000313" key="4">
    <source>
        <dbReference type="Proteomes" id="UP000018851"/>
    </source>
</evidence>
<dbReference type="InterPro" id="IPR029787">
    <property type="entry name" value="Nucleotide_cyclase"/>
</dbReference>
<dbReference type="Gene3D" id="3.20.20.450">
    <property type="entry name" value="EAL domain"/>
    <property type="match status" value="1"/>
</dbReference>
<dbReference type="Pfam" id="PF00990">
    <property type="entry name" value="GGDEF"/>
    <property type="match status" value="1"/>
</dbReference>
<dbReference type="InterPro" id="IPR001633">
    <property type="entry name" value="EAL_dom"/>
</dbReference>
<dbReference type="Proteomes" id="UP000018851">
    <property type="component" value="Chromosome"/>
</dbReference>
<dbReference type="InterPro" id="IPR035919">
    <property type="entry name" value="EAL_sf"/>
</dbReference>
<name>W0ADI8_9SPHN</name>
<dbReference type="eggNOG" id="COG5001">
    <property type="taxonomic scope" value="Bacteria"/>
</dbReference>
<dbReference type="PROSITE" id="PS50887">
    <property type="entry name" value="GGDEF"/>
    <property type="match status" value="1"/>
</dbReference>
<dbReference type="SUPFAM" id="SSF55073">
    <property type="entry name" value="Nucleotide cyclase"/>
    <property type="match status" value="1"/>
</dbReference>
<dbReference type="CDD" id="cd01948">
    <property type="entry name" value="EAL"/>
    <property type="match status" value="1"/>
</dbReference>
<dbReference type="GO" id="GO:0071111">
    <property type="term" value="F:cyclic-guanylate-specific phosphodiesterase activity"/>
    <property type="evidence" value="ECO:0007669"/>
    <property type="project" value="InterPro"/>
</dbReference>
<dbReference type="InterPro" id="IPR050706">
    <property type="entry name" value="Cyclic-di-GMP_PDE-like"/>
</dbReference>
<dbReference type="SMART" id="SM00052">
    <property type="entry name" value="EAL"/>
    <property type="match status" value="1"/>
</dbReference>
<dbReference type="AlphaFoldDB" id="W0ADI8"/>
<feature type="domain" description="GGDEF" evidence="2">
    <location>
        <begin position="132"/>
        <end position="265"/>
    </location>
</feature>
<evidence type="ECO:0008006" key="5">
    <source>
        <dbReference type="Google" id="ProtNLM"/>
    </source>
</evidence>
<dbReference type="PROSITE" id="PS50883">
    <property type="entry name" value="EAL"/>
    <property type="match status" value="1"/>
</dbReference>
<dbReference type="EMBL" id="CP006644">
    <property type="protein sequence ID" value="AHE53745.1"/>
    <property type="molecule type" value="Genomic_DNA"/>
</dbReference>
<dbReference type="InterPro" id="IPR043128">
    <property type="entry name" value="Rev_trsase/Diguanyl_cyclase"/>
</dbReference>
<keyword evidence="4" id="KW-1185">Reference proteome</keyword>